<organism evidence="1 2">
    <name type="scientific">Dactylosporangium maewongense</name>
    <dbReference type="NCBI Taxonomy" id="634393"/>
    <lineage>
        <taxon>Bacteria</taxon>
        <taxon>Bacillati</taxon>
        <taxon>Actinomycetota</taxon>
        <taxon>Actinomycetes</taxon>
        <taxon>Micromonosporales</taxon>
        <taxon>Micromonosporaceae</taxon>
        <taxon>Dactylosporangium</taxon>
    </lineage>
</organism>
<proteinExistence type="predicted"/>
<name>A0ABN2CXH5_9ACTN</name>
<dbReference type="RefSeq" id="WP_344512999.1">
    <property type="nucleotide sequence ID" value="NZ_BAAAQD010000036.1"/>
</dbReference>
<evidence type="ECO:0000313" key="1">
    <source>
        <dbReference type="EMBL" id="GAA1565565.1"/>
    </source>
</evidence>
<protein>
    <recommendedName>
        <fullName evidence="3">Bacterial Pleckstrin homology domain-containing protein</fullName>
    </recommendedName>
</protein>
<sequence>MATVTVTGDLIDIRFTRWERLWIGRERLTIPAAGVRRAAFVAEPLGLAHGARRGIVVSGFLKIGVWGIFGGPRQLVVARRGEAGLHLVLDRPSTGGQLDEVVLSHPAGARIADAIARVMAARA</sequence>
<gene>
    <name evidence="1" type="ORF">GCM10009827_103950</name>
</gene>
<evidence type="ECO:0000313" key="2">
    <source>
        <dbReference type="Proteomes" id="UP001501470"/>
    </source>
</evidence>
<comment type="caution">
    <text evidence="1">The sequence shown here is derived from an EMBL/GenBank/DDBJ whole genome shotgun (WGS) entry which is preliminary data.</text>
</comment>
<evidence type="ECO:0008006" key="3">
    <source>
        <dbReference type="Google" id="ProtNLM"/>
    </source>
</evidence>
<keyword evidence="2" id="KW-1185">Reference proteome</keyword>
<accession>A0ABN2CXH5</accession>
<dbReference type="Proteomes" id="UP001501470">
    <property type="component" value="Unassembled WGS sequence"/>
</dbReference>
<dbReference type="EMBL" id="BAAAQD010000036">
    <property type="protein sequence ID" value="GAA1565565.1"/>
    <property type="molecule type" value="Genomic_DNA"/>
</dbReference>
<reference evidence="1 2" key="1">
    <citation type="journal article" date="2019" name="Int. J. Syst. Evol. Microbiol.">
        <title>The Global Catalogue of Microorganisms (GCM) 10K type strain sequencing project: providing services to taxonomists for standard genome sequencing and annotation.</title>
        <authorList>
            <consortium name="The Broad Institute Genomics Platform"/>
            <consortium name="The Broad Institute Genome Sequencing Center for Infectious Disease"/>
            <person name="Wu L."/>
            <person name="Ma J."/>
        </authorList>
    </citation>
    <scope>NUCLEOTIDE SEQUENCE [LARGE SCALE GENOMIC DNA]</scope>
    <source>
        <strain evidence="1 2">JCM 15933</strain>
    </source>
</reference>